<reference evidence="3 4" key="1">
    <citation type="submission" date="2019-09" db="EMBL/GenBank/DDBJ databases">
        <title>In-depth cultivation of the pig gut microbiome towards novel bacterial diversity and tailored functional studies.</title>
        <authorList>
            <person name="Wylensek D."/>
            <person name="Hitch T.C.A."/>
            <person name="Clavel T."/>
        </authorList>
    </citation>
    <scope>NUCLEOTIDE SEQUENCE [LARGE SCALE GENOMIC DNA]</scope>
    <source>
        <strain evidence="3 4">WCA3-693-APC-4?</strain>
    </source>
</reference>
<evidence type="ECO:0000259" key="2">
    <source>
        <dbReference type="Pfam" id="PF09992"/>
    </source>
</evidence>
<dbReference type="Pfam" id="PF09992">
    <property type="entry name" value="NAGPA"/>
    <property type="match status" value="1"/>
</dbReference>
<comment type="caution">
    <text evidence="3">The sequence shown here is derived from an EMBL/GenBank/DDBJ whole genome shotgun (WGS) entry which is preliminary data.</text>
</comment>
<gene>
    <name evidence="3" type="ORF">FYJ83_01535</name>
</gene>
<organism evidence="3 4">
    <name type="scientific">Tissierella pigra</name>
    <dbReference type="NCBI Taxonomy" id="2607614"/>
    <lineage>
        <taxon>Bacteria</taxon>
        <taxon>Bacillati</taxon>
        <taxon>Bacillota</taxon>
        <taxon>Tissierellia</taxon>
        <taxon>Tissierellales</taxon>
        <taxon>Tissierellaceae</taxon>
        <taxon>Tissierella</taxon>
    </lineage>
</organism>
<evidence type="ECO:0000313" key="4">
    <source>
        <dbReference type="Proteomes" id="UP000469523"/>
    </source>
</evidence>
<name>A0A6N7XV02_9FIRM</name>
<dbReference type="InterPro" id="IPR018711">
    <property type="entry name" value="NAGPA"/>
</dbReference>
<dbReference type="RefSeq" id="WP_154438414.1">
    <property type="nucleotide sequence ID" value="NZ_JAHLPJ010000001.1"/>
</dbReference>
<accession>A0A6N7XV02</accession>
<feature type="chain" id="PRO_5026974118" description="Phosphodiester glycosidase domain-containing protein" evidence="1">
    <location>
        <begin position="28"/>
        <end position="953"/>
    </location>
</feature>
<dbReference type="AlphaFoldDB" id="A0A6N7XV02"/>
<feature type="domain" description="Phosphodiester glycosidase" evidence="2">
    <location>
        <begin position="210"/>
        <end position="386"/>
    </location>
</feature>
<protein>
    <recommendedName>
        <fullName evidence="2">Phosphodiester glycosidase domain-containing protein</fullName>
    </recommendedName>
</protein>
<dbReference type="PANTHER" id="PTHR40446">
    <property type="entry name" value="N-ACETYLGLUCOSAMINE-1-PHOSPHODIESTER ALPHA-N-ACETYLGLUCOSAMINIDASE"/>
    <property type="match status" value="1"/>
</dbReference>
<dbReference type="Proteomes" id="UP000469523">
    <property type="component" value="Unassembled WGS sequence"/>
</dbReference>
<dbReference type="EMBL" id="VUNQ01000002">
    <property type="protein sequence ID" value="MSU00148.1"/>
    <property type="molecule type" value="Genomic_DNA"/>
</dbReference>
<proteinExistence type="predicted"/>
<evidence type="ECO:0000313" key="3">
    <source>
        <dbReference type="EMBL" id="MSU00148.1"/>
    </source>
</evidence>
<feature type="signal peptide" evidence="1">
    <location>
        <begin position="1"/>
        <end position="27"/>
    </location>
</feature>
<keyword evidence="1" id="KW-0732">Signal</keyword>
<sequence length="953" mass="103748">MKKNIKKVFVSILAATTVFTSTGPALAAKITVNMPYSIYENVEKHNISSGVVYEKIMRFTTSGWWNINVLRIDLLDPYTEIKGLFNPNGIPNRDKVSSLVEKHDAVAGINGDYFNYAPLPSSLGTLINDGTIISSPIEKDYALPTFFIDFLNNAKIDYLDRSMVATNLSSGKKVVINAINKVTTNFEVLTLLDKNWGTKSIGNKFHSDLVEVVVEDDVVTDVRIGKEAVNIPQNGYVLAVRGEERKQGLDQFAVGDPIDLKLATSPSTDEIKFAIGGGSIILKDGELSLTNINSQGNAPRTGIGISQDGKELILVTIDGRDKSFKGVSQEMFGAILRDLGAYNGLNLDGGGSTTMAIKPIDEQKATVVNKPSEGTERLVVNGVGVFSNAPVGELSYIKVSTDDSNMFLNTSRDFTVKGYDEYHNPVAIDKSKLIFTHEGVEGTIDGNNFKALSEGVAKISANYDGITASTEVKVLGPVRDLTTDLSNFNMDLNSERTLPVFNGKDKNGYQAKIYPKDIEFTTINNIGTVNNGVFHSGDKSQAGVLTAKLGDGVKNIIVTVGSSGKLVESFESINNIHFSPYPDAVKGSVSLSQDVKEGKSSLSLKYDFSGGTGTRAAYINFGTGDKKGLTIAGVPKKLGIWVKGDGSGTWLRGTLKDSKGKEHTIDFTKNIDFSDWRFVEATIPSNISYPIILERIYPVETDSLKAPAGELLLDGLTAFYPPTLGNVVMPTPSSLKDDKNVKSNVEDNGFTFAVAAEPKKLDELVKYDASSKIKARINKSKIAVFLNSVSKEFSNGLNNYARIDASSGYKKDKHKEVVFISVNTDKKGIRATNASQWNNLKNDLSKIQEDNIVLFFTTPIFGDNGFEDKLEADLLHSYLVEAHERGKNVFVVHGGSYNASDLKDGIRYISLNTKTPTKADEIYDLGIVEFVVNGKNMTYTISPLFEKPGVKVK</sequence>
<evidence type="ECO:0000256" key="1">
    <source>
        <dbReference type="SAM" id="SignalP"/>
    </source>
</evidence>
<keyword evidence="4" id="KW-1185">Reference proteome</keyword>
<dbReference type="PANTHER" id="PTHR40446:SF2">
    <property type="entry name" value="N-ACETYLGLUCOSAMINE-1-PHOSPHODIESTER ALPHA-N-ACETYLGLUCOSAMINIDASE"/>
    <property type="match status" value="1"/>
</dbReference>